<dbReference type="EMBL" id="CP115396">
    <property type="protein sequence ID" value="WBO82770.1"/>
    <property type="molecule type" value="Genomic_DNA"/>
</dbReference>
<organism evidence="3 4">
    <name type="scientific">Hymenobacter yonginensis</name>
    <dbReference type="NCBI Taxonomy" id="748197"/>
    <lineage>
        <taxon>Bacteria</taxon>
        <taxon>Pseudomonadati</taxon>
        <taxon>Bacteroidota</taxon>
        <taxon>Cytophagia</taxon>
        <taxon>Cytophagales</taxon>
        <taxon>Hymenobacteraceae</taxon>
        <taxon>Hymenobacter</taxon>
    </lineage>
</organism>
<feature type="domain" description="Secretion system C-terminal sorting" evidence="2">
    <location>
        <begin position="1047"/>
        <end position="1117"/>
    </location>
</feature>
<dbReference type="InterPro" id="IPR013783">
    <property type="entry name" value="Ig-like_fold"/>
</dbReference>
<feature type="signal peptide" evidence="1">
    <location>
        <begin position="1"/>
        <end position="33"/>
    </location>
</feature>
<evidence type="ECO:0000256" key="1">
    <source>
        <dbReference type="SAM" id="SignalP"/>
    </source>
</evidence>
<evidence type="ECO:0000313" key="4">
    <source>
        <dbReference type="Proteomes" id="UP001211872"/>
    </source>
</evidence>
<gene>
    <name evidence="3" type="ORF">O9Z63_10255</name>
</gene>
<dbReference type="Pfam" id="PF18962">
    <property type="entry name" value="Por_Secre_tail"/>
    <property type="match status" value="1"/>
</dbReference>
<reference evidence="3 4" key="1">
    <citation type="journal article" date="2011" name="Int. J. Syst. Evol. Microbiol.">
        <title>Hymenobacter yonginensis sp. nov., isolated from a mesotrophic artificial lake.</title>
        <authorList>
            <person name="Joung Y."/>
            <person name="Cho S.H."/>
            <person name="Kim H."/>
            <person name="Kim S.B."/>
            <person name="Joh K."/>
        </authorList>
    </citation>
    <scope>NUCLEOTIDE SEQUENCE [LARGE SCALE GENOMIC DNA]</scope>
    <source>
        <strain evidence="3 4">KCTC 22745</strain>
    </source>
</reference>
<name>A0ABY7PL76_9BACT</name>
<keyword evidence="4" id="KW-1185">Reference proteome</keyword>
<dbReference type="NCBIfam" id="TIGR04183">
    <property type="entry name" value="Por_Secre_tail"/>
    <property type="match status" value="1"/>
</dbReference>
<dbReference type="Gene3D" id="2.60.40.10">
    <property type="entry name" value="Immunoglobulins"/>
    <property type="match status" value="2"/>
</dbReference>
<feature type="chain" id="PRO_5046015687" evidence="1">
    <location>
        <begin position="34"/>
        <end position="1119"/>
    </location>
</feature>
<dbReference type="Proteomes" id="UP001211872">
    <property type="component" value="Chromosome"/>
</dbReference>
<sequence>MNHTYQRNTRRISRFVCQMLFLVALVLPGFSNAQIFTESVGTTATEGQTIQSYNRQGGFDNDQEKGLQYQGNAQLSLLNPSTGYPNSSGSVNVLFPTNTGATSTFTIGDINLTGISNPQVRFALYIPAGGPTTIAALRNAFRLNLASSVDAASYSVYDTNVPYTPVSGITPGTWNAFVLNPAALPASDQRFLQLRFIRLNNTQAQARQYQLDDVTLSATTTPTILVAPQALSFGGQTVNTASAAQRIDVNAVYLNQDITVAAPAGFQVSLTSTGTYTSTVTLARKIDGSTSTSVFVRFLPTATGNYVDNVQFSSTGATTASVGVSGVGQTAPATLAVSTNGTLDFGSVVVGNASSPQSFTVSGNNLGANPVTVAAPSGYQVRTGTNVFGSSVTLTPVGGTVGSTQIDVQFVPTAAGTANGNVQVSAQGAPTQLVSVTGIGTAPTPGATINVSPASLAFGNITASGSGDTRQLTVSGTGLTDNITLTPSANVQIRNASAGGAFTSDALVVPRTGTTVVPTSIEVRLVALISGTTFNGNITVTSATASPVVVPISATSNGNISDISITNPANNSFTFATRPNSISVAQQFLLAGTNLLQPLTIAPTGPSAQYFQVSEDNVNFFNQLTFTPDVQGNVTQRPIYLRFLPGNNALTVNAIIRATSSPAPDRDVSVTGISEPTIRLSRLLGSFGDNVVKNTTTAPVTALLEGFLLGGNVDIRFPADTDDPTRNPLQTPQYELSLNNGASYSKIATITPDANGNFSQQIQVRYAPTRVGASAQELEVRNSSLNSGNFFVLTSGNGRVQGFAIAPVPTAQSTAVIARDINSSTATITFNLSSPPAGTSYGQNRLVIATTTYQQLPTNLFPQPKQNFNPGVTVSGAYQFGSGTAIEASTNTYVVFSGAANNFTVGNLTPGVVYYFYSFEFNDDALLNAENYRVPNNQPQVPLPVELKSFTAQLRNGQVNLNWVTASERNNQGFEVQRSQDGREFSTILFKKGNGTTSARSTYDAVDARPLAGLSYYRLKQIDTDGKFSYSPVVTVKNAGLTEASFYPNPTSGKLTVALPQATTAEGLRVRIADLTGRVLREQSLPVTGELDLTSMPAGTYMVTVGTGDQQVTRKVVKN</sequence>
<evidence type="ECO:0000259" key="2">
    <source>
        <dbReference type="Pfam" id="PF18962"/>
    </source>
</evidence>
<proteinExistence type="predicted"/>
<accession>A0ABY7PL76</accession>
<dbReference type="RefSeq" id="WP_270125100.1">
    <property type="nucleotide sequence ID" value="NZ_CP115396.1"/>
</dbReference>
<protein>
    <submittedName>
        <fullName evidence="3">T9SS type A sorting domain-containing protein</fullName>
    </submittedName>
</protein>
<evidence type="ECO:0000313" key="3">
    <source>
        <dbReference type="EMBL" id="WBO82770.1"/>
    </source>
</evidence>
<dbReference type="InterPro" id="IPR026444">
    <property type="entry name" value="Secre_tail"/>
</dbReference>
<keyword evidence="1" id="KW-0732">Signal</keyword>